<protein>
    <recommendedName>
        <fullName evidence="4">Secreted protein</fullName>
    </recommendedName>
</protein>
<proteinExistence type="predicted"/>
<feature type="signal peptide" evidence="1">
    <location>
        <begin position="1"/>
        <end position="20"/>
    </location>
</feature>
<dbReference type="Proteomes" id="UP001476798">
    <property type="component" value="Unassembled WGS sequence"/>
</dbReference>
<gene>
    <name evidence="2" type="ORF">GOODEAATRI_024259</name>
</gene>
<dbReference type="EMBL" id="JAHRIO010022681">
    <property type="protein sequence ID" value="MEQ2166104.1"/>
    <property type="molecule type" value="Genomic_DNA"/>
</dbReference>
<evidence type="ECO:0000313" key="2">
    <source>
        <dbReference type="EMBL" id="MEQ2166104.1"/>
    </source>
</evidence>
<comment type="caution">
    <text evidence="2">The sequence shown here is derived from an EMBL/GenBank/DDBJ whole genome shotgun (WGS) entry which is preliminary data.</text>
</comment>
<organism evidence="2 3">
    <name type="scientific">Goodea atripinnis</name>
    <dbReference type="NCBI Taxonomy" id="208336"/>
    <lineage>
        <taxon>Eukaryota</taxon>
        <taxon>Metazoa</taxon>
        <taxon>Chordata</taxon>
        <taxon>Craniata</taxon>
        <taxon>Vertebrata</taxon>
        <taxon>Euteleostomi</taxon>
        <taxon>Actinopterygii</taxon>
        <taxon>Neopterygii</taxon>
        <taxon>Teleostei</taxon>
        <taxon>Neoteleostei</taxon>
        <taxon>Acanthomorphata</taxon>
        <taxon>Ovalentaria</taxon>
        <taxon>Atherinomorphae</taxon>
        <taxon>Cyprinodontiformes</taxon>
        <taxon>Goodeidae</taxon>
        <taxon>Goodea</taxon>
    </lineage>
</organism>
<sequence length="104" mass="11881">MLKYLLSIFLYSPGSLLVQCSPDGSPYYGRLCVPKLGSGSRLVNGPILHDSYSRLYGLHVPHSQRHLQRGKMLSSYVDFTKFFLYCILYVFKNKYVAKNPKGNQ</sequence>
<feature type="chain" id="PRO_5047103880" description="Secreted protein" evidence="1">
    <location>
        <begin position="21"/>
        <end position="104"/>
    </location>
</feature>
<name>A0ABV0N3Y9_9TELE</name>
<accession>A0ABV0N3Y9</accession>
<evidence type="ECO:0000313" key="3">
    <source>
        <dbReference type="Proteomes" id="UP001476798"/>
    </source>
</evidence>
<evidence type="ECO:0008006" key="4">
    <source>
        <dbReference type="Google" id="ProtNLM"/>
    </source>
</evidence>
<reference evidence="2 3" key="1">
    <citation type="submission" date="2021-06" db="EMBL/GenBank/DDBJ databases">
        <authorList>
            <person name="Palmer J.M."/>
        </authorList>
    </citation>
    <scope>NUCLEOTIDE SEQUENCE [LARGE SCALE GENOMIC DNA]</scope>
    <source>
        <strain evidence="2 3">GA_2019</strain>
        <tissue evidence="2">Muscle</tissue>
    </source>
</reference>
<keyword evidence="3" id="KW-1185">Reference proteome</keyword>
<evidence type="ECO:0000256" key="1">
    <source>
        <dbReference type="SAM" id="SignalP"/>
    </source>
</evidence>
<keyword evidence="1" id="KW-0732">Signal</keyword>